<dbReference type="Gene3D" id="3.10.180.10">
    <property type="entry name" value="2,3-Dihydroxybiphenyl 1,2-Dioxygenase, domain 1"/>
    <property type="match status" value="1"/>
</dbReference>
<dbReference type="InterPro" id="IPR041581">
    <property type="entry name" value="Glyoxalase_6"/>
</dbReference>
<organism evidence="2 3">
    <name type="scientific">Actinopolymorpha cephalotaxi</name>
    <dbReference type="NCBI Taxonomy" id="504797"/>
    <lineage>
        <taxon>Bacteria</taxon>
        <taxon>Bacillati</taxon>
        <taxon>Actinomycetota</taxon>
        <taxon>Actinomycetes</taxon>
        <taxon>Propionibacteriales</taxon>
        <taxon>Actinopolymorphaceae</taxon>
        <taxon>Actinopolymorpha</taxon>
    </lineage>
</organism>
<keyword evidence="3" id="KW-1185">Reference proteome</keyword>
<sequence length="157" mass="17282">MSSELEELMPLHWKLVVDCVDPLRLADFWGFALGYDVEDHSALIDRLLGAGVVTEAQYTEVDGRKAWLHAAAVRHPDDPVDGSTGVGLGRRLLFQAVPDPTPGKNKLHLDVHAEPGRRDDEVARLQERGAKVLRVVSEPGTDHVVMTDPEGNVFCVQ</sequence>
<name>A0ABX2SF88_9ACTN</name>
<gene>
    <name evidence="2" type="ORF">FHR37_005773</name>
</gene>
<evidence type="ECO:0000259" key="1">
    <source>
        <dbReference type="Pfam" id="PF18029"/>
    </source>
</evidence>
<protein>
    <submittedName>
        <fullName evidence="2">Catechol 2,3-dioxygenase-like lactoylglutathione lyase family enzyme</fullName>
    </submittedName>
</protein>
<dbReference type="Proteomes" id="UP000533017">
    <property type="component" value="Unassembled WGS sequence"/>
</dbReference>
<comment type="caution">
    <text evidence="2">The sequence shown here is derived from an EMBL/GenBank/DDBJ whole genome shotgun (WGS) entry which is preliminary data.</text>
</comment>
<accession>A0ABX2SF88</accession>
<feature type="domain" description="Glyoxalase-like" evidence="1">
    <location>
        <begin position="15"/>
        <end position="156"/>
    </location>
</feature>
<dbReference type="Pfam" id="PF18029">
    <property type="entry name" value="Glyoxalase_6"/>
    <property type="match status" value="1"/>
</dbReference>
<dbReference type="SUPFAM" id="SSF54593">
    <property type="entry name" value="Glyoxalase/Bleomycin resistance protein/Dihydroxybiphenyl dioxygenase"/>
    <property type="match status" value="1"/>
</dbReference>
<dbReference type="PANTHER" id="PTHR35908">
    <property type="entry name" value="HYPOTHETICAL FUSION PROTEIN"/>
    <property type="match status" value="1"/>
</dbReference>
<dbReference type="RefSeq" id="WP_237768990.1">
    <property type="nucleotide sequence ID" value="NZ_FOOI01000014.1"/>
</dbReference>
<evidence type="ECO:0000313" key="3">
    <source>
        <dbReference type="Proteomes" id="UP000533017"/>
    </source>
</evidence>
<reference evidence="2 3" key="1">
    <citation type="submission" date="2020-07" db="EMBL/GenBank/DDBJ databases">
        <title>Sequencing the genomes of 1000 actinobacteria strains.</title>
        <authorList>
            <person name="Klenk H.-P."/>
        </authorList>
    </citation>
    <scope>NUCLEOTIDE SEQUENCE [LARGE SCALE GENOMIC DNA]</scope>
    <source>
        <strain evidence="2 3">DSM 45117</strain>
    </source>
</reference>
<dbReference type="PANTHER" id="PTHR35908:SF1">
    <property type="entry name" value="CONSERVED PROTEIN"/>
    <property type="match status" value="1"/>
</dbReference>
<evidence type="ECO:0000313" key="2">
    <source>
        <dbReference type="EMBL" id="NYH86922.1"/>
    </source>
</evidence>
<dbReference type="InterPro" id="IPR029068">
    <property type="entry name" value="Glyas_Bleomycin-R_OHBP_Dase"/>
</dbReference>
<dbReference type="EMBL" id="JACBZA010000001">
    <property type="protein sequence ID" value="NYH86922.1"/>
    <property type="molecule type" value="Genomic_DNA"/>
</dbReference>
<proteinExistence type="predicted"/>